<reference evidence="2 3" key="1">
    <citation type="submission" date="2019-09" db="EMBL/GenBank/DDBJ databases">
        <title>NBRP : Genome information of microbial organism related human and environment.</title>
        <authorList>
            <person name="Hattori M."/>
            <person name="Oshima K."/>
            <person name="Inaba H."/>
            <person name="Suda W."/>
            <person name="Sakamoto M."/>
            <person name="Iino T."/>
            <person name="Kitahara M."/>
            <person name="Oshida Y."/>
            <person name="Iida T."/>
            <person name="Kudo T."/>
            <person name="Itoh T."/>
            <person name="Ohkuma M."/>
        </authorList>
    </citation>
    <scope>NUCLEOTIDE SEQUENCE [LARGE SCALE GENOMIC DNA]</scope>
    <source>
        <strain evidence="2 3">Q-1</strain>
    </source>
</reference>
<gene>
    <name evidence="2" type="ORF">JCM17846_08710</name>
</gene>
<keyword evidence="1" id="KW-0812">Transmembrane</keyword>
<sequence>MTFVKKILPWLLTVFIAFVFVQSLAFKFTGAPEPVYIFKTIEGWAQSSLGLSGLFAPGGIFSQQIVGVAELIASLLLLAGAALGGLKGQGRAAKTHAVGALLALGVISGAIFFHLFTPLGIVVGSEADQIASDGGSLFIMALLVWISSAALLFFHRDMIKSR</sequence>
<evidence type="ECO:0000256" key="1">
    <source>
        <dbReference type="SAM" id="Phobius"/>
    </source>
</evidence>
<accession>A0A5A7N7Z0</accession>
<protein>
    <submittedName>
        <fullName evidence="2">Uncharacterized protein</fullName>
    </submittedName>
</protein>
<evidence type="ECO:0000313" key="2">
    <source>
        <dbReference type="EMBL" id="GER03189.1"/>
    </source>
</evidence>
<dbReference type="Proteomes" id="UP000324996">
    <property type="component" value="Unassembled WGS sequence"/>
</dbReference>
<name>A0A5A7N7Z0_9PROT</name>
<dbReference type="AlphaFoldDB" id="A0A5A7N7Z0"/>
<keyword evidence="3" id="KW-1185">Reference proteome</keyword>
<dbReference type="EMBL" id="BKCN01000003">
    <property type="protein sequence ID" value="GER03189.1"/>
    <property type="molecule type" value="Genomic_DNA"/>
</dbReference>
<keyword evidence="1" id="KW-1133">Transmembrane helix</keyword>
<organism evidence="2 3">
    <name type="scientific">Iodidimonas nitroreducens</name>
    <dbReference type="NCBI Taxonomy" id="1236968"/>
    <lineage>
        <taxon>Bacteria</taxon>
        <taxon>Pseudomonadati</taxon>
        <taxon>Pseudomonadota</taxon>
        <taxon>Alphaproteobacteria</taxon>
        <taxon>Iodidimonadales</taxon>
        <taxon>Iodidimonadaceae</taxon>
        <taxon>Iodidimonas</taxon>
    </lineage>
</organism>
<feature type="transmembrane region" description="Helical" evidence="1">
    <location>
        <begin position="136"/>
        <end position="154"/>
    </location>
</feature>
<dbReference type="RefSeq" id="WP_042083224.1">
    <property type="nucleotide sequence ID" value="NZ_BKCN01000003.1"/>
</dbReference>
<keyword evidence="1" id="KW-0472">Membrane</keyword>
<proteinExistence type="predicted"/>
<feature type="transmembrane region" description="Helical" evidence="1">
    <location>
        <begin position="65"/>
        <end position="86"/>
    </location>
</feature>
<evidence type="ECO:0000313" key="3">
    <source>
        <dbReference type="Proteomes" id="UP000324996"/>
    </source>
</evidence>
<comment type="caution">
    <text evidence="2">The sequence shown here is derived from an EMBL/GenBank/DDBJ whole genome shotgun (WGS) entry which is preliminary data.</text>
</comment>
<feature type="transmembrane region" description="Helical" evidence="1">
    <location>
        <begin position="98"/>
        <end position="116"/>
    </location>
</feature>